<evidence type="ECO:0000259" key="4">
    <source>
        <dbReference type="Pfam" id="PF22725"/>
    </source>
</evidence>
<dbReference type="InterPro" id="IPR000683">
    <property type="entry name" value="Gfo/Idh/MocA-like_OxRdtase_N"/>
</dbReference>
<dbReference type="Pfam" id="PF22725">
    <property type="entry name" value="GFO_IDH_MocA_C3"/>
    <property type="match status" value="1"/>
</dbReference>
<feature type="domain" description="GFO/IDH/MocA-like oxidoreductase" evidence="4">
    <location>
        <begin position="130"/>
        <end position="264"/>
    </location>
</feature>
<reference evidence="5 6" key="1">
    <citation type="submission" date="2024-10" db="EMBL/GenBank/DDBJ databases">
        <title>The Natural Products Discovery Center: Release of the First 8490 Sequenced Strains for Exploring Actinobacteria Biosynthetic Diversity.</title>
        <authorList>
            <person name="Kalkreuter E."/>
            <person name="Kautsar S.A."/>
            <person name="Yang D."/>
            <person name="Bader C.D."/>
            <person name="Teijaro C.N."/>
            <person name="Fluegel L."/>
            <person name="Davis C.M."/>
            <person name="Simpson J.R."/>
            <person name="Lauterbach L."/>
            <person name="Steele A.D."/>
            <person name="Gui C."/>
            <person name="Meng S."/>
            <person name="Li G."/>
            <person name="Viehrig K."/>
            <person name="Ye F."/>
            <person name="Su P."/>
            <person name="Kiefer A.F."/>
            <person name="Nichols A."/>
            <person name="Cepeda A.J."/>
            <person name="Yan W."/>
            <person name="Fan B."/>
            <person name="Jiang Y."/>
            <person name="Adhikari A."/>
            <person name="Zheng C.-J."/>
            <person name="Schuster L."/>
            <person name="Cowan T.M."/>
            <person name="Smanski M.J."/>
            <person name="Chevrette M.G."/>
            <person name="De Carvalho L.P.S."/>
            <person name="Shen B."/>
        </authorList>
    </citation>
    <scope>NUCLEOTIDE SEQUENCE [LARGE SCALE GENOMIC DNA]</scope>
    <source>
        <strain evidence="5 6">NPDC019481</strain>
    </source>
</reference>
<dbReference type="SUPFAM" id="SSF55347">
    <property type="entry name" value="Glyceraldehyde-3-phosphate dehydrogenase-like, C-terminal domain"/>
    <property type="match status" value="1"/>
</dbReference>
<feature type="domain" description="Gfo/Idh/MocA-like oxidoreductase N-terminal" evidence="3">
    <location>
        <begin position="5"/>
        <end position="119"/>
    </location>
</feature>
<evidence type="ECO:0000313" key="6">
    <source>
        <dbReference type="Proteomes" id="UP001611580"/>
    </source>
</evidence>
<dbReference type="Gene3D" id="3.30.360.10">
    <property type="entry name" value="Dihydrodipicolinate Reductase, domain 2"/>
    <property type="match status" value="1"/>
</dbReference>
<dbReference type="Gene3D" id="3.40.50.720">
    <property type="entry name" value="NAD(P)-binding Rossmann-like Domain"/>
    <property type="match status" value="1"/>
</dbReference>
<sequence>MGQPLRVGIVGVGAIAGQYLSTFERLDAVRLVAVADLDAARAEAVAAEQGARALTVEELTTDPEVDLVLNLTIPAAHAEIALRAIAGGKAVYGEKPLAVTLEDARAILDAGQAAGVRVGCAPDTVLGTGVQTARKAIDDGAIGQPVAATATMMTPGHERWHPNPDFYYQPGGGPLLDMGPYYVTALVTLLGPVESVVGAASHTRTTRTIGSGPRAGETVPVDVDTHVTGVLRHVSGALSTLVMSFDSVATRASNIEVHGQAGSLVVPDPNGFDGDVLLHELGGSWETLPPSAGYRGAGRGYGVADLATTPSGVPARADGVLAYHVLEVMTALLAAADSGTTVAVESRCERPAAVPLSDGPVLG</sequence>
<evidence type="ECO:0000259" key="3">
    <source>
        <dbReference type="Pfam" id="PF01408"/>
    </source>
</evidence>
<keyword evidence="1" id="KW-0560">Oxidoreductase</keyword>
<dbReference type="InterPro" id="IPR055170">
    <property type="entry name" value="GFO_IDH_MocA-like_dom"/>
</dbReference>
<evidence type="ECO:0000256" key="2">
    <source>
        <dbReference type="ARBA" id="ARBA00023027"/>
    </source>
</evidence>
<accession>A0ABW7XNF4</accession>
<evidence type="ECO:0000313" key="5">
    <source>
        <dbReference type="EMBL" id="MFI2489058.1"/>
    </source>
</evidence>
<keyword evidence="6" id="KW-1185">Reference proteome</keyword>
<dbReference type="InterPro" id="IPR050463">
    <property type="entry name" value="Gfo/Idh/MocA_oxidrdct_glycsds"/>
</dbReference>
<dbReference type="RefSeq" id="WP_397406138.1">
    <property type="nucleotide sequence ID" value="NZ_JBIRYI010000012.1"/>
</dbReference>
<dbReference type="PANTHER" id="PTHR43818">
    <property type="entry name" value="BCDNA.GH03377"/>
    <property type="match status" value="1"/>
</dbReference>
<dbReference type="InterPro" id="IPR036291">
    <property type="entry name" value="NAD(P)-bd_dom_sf"/>
</dbReference>
<organism evidence="5 6">
    <name type="scientific">Promicromonospora kroppenstedtii</name>
    <dbReference type="NCBI Taxonomy" id="440482"/>
    <lineage>
        <taxon>Bacteria</taxon>
        <taxon>Bacillati</taxon>
        <taxon>Actinomycetota</taxon>
        <taxon>Actinomycetes</taxon>
        <taxon>Micrococcales</taxon>
        <taxon>Promicromonosporaceae</taxon>
        <taxon>Promicromonospora</taxon>
    </lineage>
</organism>
<dbReference type="Pfam" id="PF01408">
    <property type="entry name" value="GFO_IDH_MocA"/>
    <property type="match status" value="1"/>
</dbReference>
<dbReference type="EMBL" id="JBIRYI010000012">
    <property type="protein sequence ID" value="MFI2489058.1"/>
    <property type="molecule type" value="Genomic_DNA"/>
</dbReference>
<name>A0ABW7XNF4_9MICO</name>
<dbReference type="SUPFAM" id="SSF51735">
    <property type="entry name" value="NAD(P)-binding Rossmann-fold domains"/>
    <property type="match status" value="1"/>
</dbReference>
<dbReference type="Proteomes" id="UP001611580">
    <property type="component" value="Unassembled WGS sequence"/>
</dbReference>
<keyword evidence="2" id="KW-0520">NAD</keyword>
<comment type="caution">
    <text evidence="5">The sequence shown here is derived from an EMBL/GenBank/DDBJ whole genome shotgun (WGS) entry which is preliminary data.</text>
</comment>
<dbReference type="PANTHER" id="PTHR43818:SF11">
    <property type="entry name" value="BCDNA.GH03377"/>
    <property type="match status" value="1"/>
</dbReference>
<protein>
    <submittedName>
        <fullName evidence="5">Gfo/Idh/MocA family protein</fullName>
    </submittedName>
</protein>
<evidence type="ECO:0000256" key="1">
    <source>
        <dbReference type="ARBA" id="ARBA00023002"/>
    </source>
</evidence>
<proteinExistence type="predicted"/>
<gene>
    <name evidence="5" type="ORF">ACH47X_19270</name>
</gene>